<dbReference type="InterPro" id="IPR054491">
    <property type="entry name" value="MGH1-like_GH"/>
</dbReference>
<dbReference type="Gene3D" id="1.50.10.10">
    <property type="match status" value="1"/>
</dbReference>
<dbReference type="Pfam" id="PF22422">
    <property type="entry name" value="MGH1-like_GH"/>
    <property type="match status" value="1"/>
</dbReference>
<sequence>PYPYASADATPLYLIAMNDYVVESGDTAFAKEKWDSLWKAYQFLRSTYDEHGFAKNLGVGHGWVEGGPLLPVKTELYQTGLGIAALGALSNLAHLAGREDSGRELAKNFAEQRLLVNETFWLAGKKRFAFALDKDNRPVDEPSVLATVPMWFGLLDQEKADAMITQLGDLDEQADWGMRIISNRSPKFSGGGYHFGSVWPLFTGWASVGEYRYHRAFPAYENLRANGLLAFDGSLGHVTEVLSGDFYQSLSTSSPHQIWSAAMVVSPLLRGLFGLQTEAATGTLTFRPHAPADWTSFAIRNVSVGSARLGLRYAKDSDGIALEVRAPEGASGRVSIDFGPAISLRAKVLGVTLNGRTTPFHVETNGVDQHVFVRIPLSSGEDSLRIRIMDDFGLAYHSTLPPLGASSEGLRIV</sequence>
<evidence type="ECO:0000313" key="2">
    <source>
        <dbReference type="EMBL" id="MBA0088900.1"/>
    </source>
</evidence>
<protein>
    <submittedName>
        <fullName evidence="2">Amylo-alpha-1,6-glucosidase</fullName>
    </submittedName>
</protein>
<proteinExistence type="predicted"/>
<reference evidence="2" key="1">
    <citation type="submission" date="2020-06" db="EMBL/GenBank/DDBJ databases">
        <title>Legume-microbial interactions unlock mineral nutrients during tropical forest succession.</title>
        <authorList>
            <person name="Epihov D.Z."/>
        </authorList>
    </citation>
    <scope>NUCLEOTIDE SEQUENCE [LARGE SCALE GENOMIC DNA]</scope>
    <source>
        <strain evidence="2">Pan2503</strain>
    </source>
</reference>
<dbReference type="EMBL" id="JACDQQ010002738">
    <property type="protein sequence ID" value="MBA0088900.1"/>
    <property type="molecule type" value="Genomic_DNA"/>
</dbReference>
<dbReference type="InterPro" id="IPR012341">
    <property type="entry name" value="6hp_glycosidase-like_sf"/>
</dbReference>
<dbReference type="SUPFAM" id="SSF48208">
    <property type="entry name" value="Six-hairpin glycosidases"/>
    <property type="match status" value="1"/>
</dbReference>
<evidence type="ECO:0000313" key="3">
    <source>
        <dbReference type="Proteomes" id="UP000567293"/>
    </source>
</evidence>
<feature type="domain" description="Mannosylglycerate hydrolase MGH1-like glycoside hydrolase" evidence="1">
    <location>
        <begin position="83"/>
        <end position="203"/>
    </location>
</feature>
<dbReference type="InterPro" id="IPR008928">
    <property type="entry name" value="6-hairpin_glycosidase_sf"/>
</dbReference>
<feature type="non-terminal residue" evidence="2">
    <location>
        <position position="1"/>
    </location>
</feature>
<dbReference type="PANTHER" id="PTHR34987">
    <property type="entry name" value="C, PUTATIVE (AFU_ORTHOLOGUE AFUA_3G02880)-RELATED"/>
    <property type="match status" value="1"/>
</dbReference>
<organism evidence="2 3">
    <name type="scientific">Candidatus Acidiferrum panamense</name>
    <dbReference type="NCBI Taxonomy" id="2741543"/>
    <lineage>
        <taxon>Bacteria</taxon>
        <taxon>Pseudomonadati</taxon>
        <taxon>Acidobacteriota</taxon>
        <taxon>Terriglobia</taxon>
        <taxon>Candidatus Acidiferrales</taxon>
        <taxon>Candidatus Acidiferrum</taxon>
    </lineage>
</organism>
<accession>A0A7V8NXA9</accession>
<dbReference type="PANTHER" id="PTHR34987:SF6">
    <property type="entry name" value="ALPHA-L-RHAMNOSIDASE SIX-HAIRPIN GLYCOSIDASE DOMAIN-CONTAINING PROTEIN"/>
    <property type="match status" value="1"/>
</dbReference>
<dbReference type="Proteomes" id="UP000567293">
    <property type="component" value="Unassembled WGS sequence"/>
</dbReference>
<dbReference type="AlphaFoldDB" id="A0A7V8NXA9"/>
<name>A0A7V8NXA9_9BACT</name>
<evidence type="ECO:0000259" key="1">
    <source>
        <dbReference type="Pfam" id="PF22422"/>
    </source>
</evidence>
<dbReference type="GO" id="GO:0005975">
    <property type="term" value="P:carbohydrate metabolic process"/>
    <property type="evidence" value="ECO:0007669"/>
    <property type="project" value="InterPro"/>
</dbReference>
<comment type="caution">
    <text evidence="2">The sequence shown here is derived from an EMBL/GenBank/DDBJ whole genome shotgun (WGS) entry which is preliminary data.</text>
</comment>
<feature type="non-terminal residue" evidence="2">
    <location>
        <position position="413"/>
    </location>
</feature>
<keyword evidence="3" id="KW-1185">Reference proteome</keyword>
<gene>
    <name evidence="2" type="ORF">HRJ53_28260</name>
</gene>